<proteinExistence type="predicted"/>
<dbReference type="EMBL" id="JARBHB010000002">
    <property type="protein sequence ID" value="KAJ8892690.1"/>
    <property type="molecule type" value="Genomic_DNA"/>
</dbReference>
<evidence type="ECO:0000313" key="3">
    <source>
        <dbReference type="Proteomes" id="UP001159363"/>
    </source>
</evidence>
<feature type="region of interest" description="Disordered" evidence="1">
    <location>
        <begin position="200"/>
        <end position="227"/>
    </location>
</feature>
<reference evidence="2 3" key="1">
    <citation type="submission" date="2023-02" db="EMBL/GenBank/DDBJ databases">
        <title>LHISI_Scaffold_Assembly.</title>
        <authorList>
            <person name="Stuart O.P."/>
            <person name="Cleave R."/>
            <person name="Magrath M.J.L."/>
            <person name="Mikheyev A.S."/>
        </authorList>
    </citation>
    <scope>NUCLEOTIDE SEQUENCE [LARGE SCALE GENOMIC DNA]</scope>
    <source>
        <strain evidence="2">Daus_M_001</strain>
        <tissue evidence="2">Leg muscle</tissue>
    </source>
</reference>
<organism evidence="2 3">
    <name type="scientific">Dryococelus australis</name>
    <dbReference type="NCBI Taxonomy" id="614101"/>
    <lineage>
        <taxon>Eukaryota</taxon>
        <taxon>Metazoa</taxon>
        <taxon>Ecdysozoa</taxon>
        <taxon>Arthropoda</taxon>
        <taxon>Hexapoda</taxon>
        <taxon>Insecta</taxon>
        <taxon>Pterygota</taxon>
        <taxon>Neoptera</taxon>
        <taxon>Polyneoptera</taxon>
        <taxon>Phasmatodea</taxon>
        <taxon>Verophasmatodea</taxon>
        <taxon>Anareolatae</taxon>
        <taxon>Phasmatidae</taxon>
        <taxon>Eurycanthinae</taxon>
        <taxon>Dryococelus</taxon>
    </lineage>
</organism>
<protein>
    <submittedName>
        <fullName evidence="2">Uncharacterized protein</fullName>
    </submittedName>
</protein>
<gene>
    <name evidence="2" type="ORF">PR048_005271</name>
</gene>
<name>A0ABQ9I8V4_9NEOP</name>
<accession>A0ABQ9I8V4</accession>
<sequence length="399" mass="44480">MWRVRKEKYYRRHSQSEYESGARTPIHSVMGKWLCPRWQVLRPSSASGNTRSREERYEAGSLRAAHEVMVKLPASNINAKMADSNKMADSTKRDDWVLGGGGDMPKNLFVHNYSSNLPDYCKCRHLRSFAFNTRLNSNKVRKSCGSEEASNCAVKNREGTYFAQDTNWTSSTMCSSFAGSEVVGACVLATLLRPARLASPTRGSWRRGSVGEDSSGSPATGGVQSLRGRRGVWMSRACASRRYELARGAPEIHEGIPMLLGTMSRAHLHGYTNHLPLMRTRFDSRRGRSGFLHVGIVPDDAASRRVFSGISRYLCPFVLALLRTPLFTLIASQDLNIGELNSCPECFMQPTLLNPARRPTYYSTEHCKREVGEHIRDPVAEGILFSPPTKANRVQSPTG</sequence>
<evidence type="ECO:0000256" key="1">
    <source>
        <dbReference type="SAM" id="MobiDB-lite"/>
    </source>
</evidence>
<comment type="caution">
    <text evidence="2">The sequence shown here is derived from an EMBL/GenBank/DDBJ whole genome shotgun (WGS) entry which is preliminary data.</text>
</comment>
<evidence type="ECO:0000313" key="2">
    <source>
        <dbReference type="EMBL" id="KAJ8892690.1"/>
    </source>
</evidence>
<dbReference type="Proteomes" id="UP001159363">
    <property type="component" value="Chromosome 2"/>
</dbReference>
<keyword evidence="3" id="KW-1185">Reference proteome</keyword>